<dbReference type="OrthoDB" id="9177208at2"/>
<dbReference type="AlphaFoldDB" id="A0A3R9FS07"/>
<sequence length="502" mass="56791">MIENTLYAQRNDQPLKVHTLSLLVPARRYEANFDVTAQQALPAIIECALMLIAQLDKISASELQDYFGLNSNEREGLLKEVLETGLAEEDRDGLLVPSRRLREARSNQQGISLEEIVNYNQSFVVDHLTCSIQPRADDKPLRGLPTLEVSQDKEQADPASLFTSQFDRFQQSTTVDKLKRFNTKLYRINHCNYVQLTYLPVSLDVYASSDPLTGLRLKSELIGFPEQVRGLLTTSGLHGEVNKYFDTPIRSTPKLDFIEYTKAVDDPILPTYIDDGHLDLGKLLRDKKQRKIDYENDMTMMLIGPLYLDSNRGKLMNWLSHITNNTRLAKAIWLPASTATWGAHVGLKQFISICNKTLASYKSSLEFLVPVRDKHERFNVNDRFGASISRIVGLPKSPDLNEMEIFVIPGDPGWAMVQYHARLPESCGMSGVTLPVGYCTYDPYKVELIWSLLKERLGHDLQNVSAVNGDQEEDSGLAKLLDSDWETIKADYNTSVKERAEV</sequence>
<keyword evidence="2" id="KW-1185">Reference proteome</keyword>
<organism evidence="1 2">
    <name type="scientific">Vibrio pectenicida</name>
    <dbReference type="NCBI Taxonomy" id="62763"/>
    <lineage>
        <taxon>Bacteria</taxon>
        <taxon>Pseudomonadati</taxon>
        <taxon>Pseudomonadota</taxon>
        <taxon>Gammaproteobacteria</taxon>
        <taxon>Vibrionales</taxon>
        <taxon>Vibrionaceae</taxon>
        <taxon>Vibrio</taxon>
    </lineage>
</organism>
<evidence type="ECO:0000313" key="1">
    <source>
        <dbReference type="EMBL" id="RSD32908.1"/>
    </source>
</evidence>
<reference evidence="1 2" key="1">
    <citation type="submission" date="2018-12" db="EMBL/GenBank/DDBJ databases">
        <title>Genomic taxonomy of the Vibrionaceae family.</title>
        <authorList>
            <person name="Gomez-Gil B."/>
            <person name="Enciso-Ibarra K."/>
        </authorList>
    </citation>
    <scope>NUCLEOTIDE SEQUENCE [LARGE SCALE GENOMIC DNA]</scope>
    <source>
        <strain evidence="1 2">CAIM 594</strain>
    </source>
</reference>
<proteinExistence type="predicted"/>
<dbReference type="RefSeq" id="WP_125319430.1">
    <property type="nucleotide sequence ID" value="NZ_AP024889.1"/>
</dbReference>
<gene>
    <name evidence="1" type="ORF">EJA03_01245</name>
</gene>
<accession>A0A3R9FS07</accession>
<evidence type="ECO:0000313" key="2">
    <source>
        <dbReference type="Proteomes" id="UP000269041"/>
    </source>
</evidence>
<dbReference type="Proteomes" id="UP000269041">
    <property type="component" value="Unassembled WGS sequence"/>
</dbReference>
<comment type="caution">
    <text evidence="1">The sequence shown here is derived from an EMBL/GenBank/DDBJ whole genome shotgun (WGS) entry which is preliminary data.</text>
</comment>
<protein>
    <submittedName>
        <fullName evidence="1">Uncharacterized protein</fullName>
    </submittedName>
</protein>
<dbReference type="EMBL" id="RSFA01000002">
    <property type="protein sequence ID" value="RSD32908.1"/>
    <property type="molecule type" value="Genomic_DNA"/>
</dbReference>
<name>A0A3R9FS07_9VIBR</name>